<dbReference type="InterPro" id="IPR029058">
    <property type="entry name" value="AB_hydrolase_fold"/>
</dbReference>
<comment type="caution">
    <text evidence="3">The sequence shown here is derived from an EMBL/GenBank/DDBJ whole genome shotgun (WGS) entry which is preliminary data.</text>
</comment>
<sequence length="294" mass="32283">MANQGQKIRVLGLHGMGTSAAIFRSQTAAMRLKLPPNRFEFVFIDAPHPCPAAPGTDVLFDSARHYAFWTDPAAPPEDIHSAIAWLNTQIAQYGPFDILMGFSQGCSLIASHVVYHSLQSKQEEQKPLPFKAAIFICGGVPLQVLSDVGVEVPQRAKDISALTGKMLRNRTAALAEMAANPELIEQERGVGLWDSGDAPAGLVHDPSKMPDERDVFGLDLSHEALPEGVRIEIPTAHVYGAKDPRWPASMQLAYLCKERRMYDHGGGHEIPRTTEVAERMAELVMELVREIQGE</sequence>
<proteinExistence type="predicted"/>
<evidence type="ECO:0000313" key="4">
    <source>
        <dbReference type="Proteomes" id="UP001583172"/>
    </source>
</evidence>
<name>A0ABR3VJF8_HUMIN</name>
<dbReference type="Gene3D" id="3.40.50.1820">
    <property type="entry name" value="alpha/beta hydrolase"/>
    <property type="match status" value="1"/>
</dbReference>
<evidence type="ECO:0000256" key="1">
    <source>
        <dbReference type="ARBA" id="ARBA00022801"/>
    </source>
</evidence>
<dbReference type="PANTHER" id="PTHR48070:SF7">
    <property type="entry name" value="SERINE HYDROLASE FSH DOMAIN-CONTAINING PROTEIN-RELATED"/>
    <property type="match status" value="1"/>
</dbReference>
<organism evidence="3 4">
    <name type="scientific">Humicola insolens</name>
    <name type="common">Soft-rot fungus</name>
    <dbReference type="NCBI Taxonomy" id="85995"/>
    <lineage>
        <taxon>Eukaryota</taxon>
        <taxon>Fungi</taxon>
        <taxon>Dikarya</taxon>
        <taxon>Ascomycota</taxon>
        <taxon>Pezizomycotina</taxon>
        <taxon>Sordariomycetes</taxon>
        <taxon>Sordariomycetidae</taxon>
        <taxon>Sordariales</taxon>
        <taxon>Chaetomiaceae</taxon>
        <taxon>Mycothermus</taxon>
    </lineage>
</organism>
<protein>
    <recommendedName>
        <fullName evidence="2">Serine hydrolase domain-containing protein</fullName>
    </recommendedName>
</protein>
<reference evidence="3 4" key="1">
    <citation type="journal article" date="2024" name="Commun. Biol.">
        <title>Comparative genomic analysis of thermophilic fungi reveals convergent evolutionary adaptations and gene losses.</title>
        <authorList>
            <person name="Steindorff A.S."/>
            <person name="Aguilar-Pontes M.V."/>
            <person name="Robinson A.J."/>
            <person name="Andreopoulos B."/>
            <person name="LaButti K."/>
            <person name="Kuo A."/>
            <person name="Mondo S."/>
            <person name="Riley R."/>
            <person name="Otillar R."/>
            <person name="Haridas S."/>
            <person name="Lipzen A."/>
            <person name="Grimwood J."/>
            <person name="Schmutz J."/>
            <person name="Clum A."/>
            <person name="Reid I.D."/>
            <person name="Moisan M.C."/>
            <person name="Butler G."/>
            <person name="Nguyen T.T.M."/>
            <person name="Dewar K."/>
            <person name="Conant G."/>
            <person name="Drula E."/>
            <person name="Henrissat B."/>
            <person name="Hansel C."/>
            <person name="Singer S."/>
            <person name="Hutchinson M.I."/>
            <person name="de Vries R.P."/>
            <person name="Natvig D.O."/>
            <person name="Powell A.J."/>
            <person name="Tsang A."/>
            <person name="Grigoriev I.V."/>
        </authorList>
    </citation>
    <scope>NUCLEOTIDE SEQUENCE [LARGE SCALE GENOMIC DNA]</scope>
    <source>
        <strain evidence="3 4">CBS 620.91</strain>
    </source>
</reference>
<evidence type="ECO:0000259" key="2">
    <source>
        <dbReference type="Pfam" id="PF03959"/>
    </source>
</evidence>
<gene>
    <name evidence="3" type="ORF">VTJ49DRAFT_6529</name>
</gene>
<dbReference type="EMBL" id="JAZGSY010000062">
    <property type="protein sequence ID" value="KAL1841852.1"/>
    <property type="molecule type" value="Genomic_DNA"/>
</dbReference>
<accession>A0ABR3VJF8</accession>
<dbReference type="Pfam" id="PF03959">
    <property type="entry name" value="FSH1"/>
    <property type="match status" value="1"/>
</dbReference>
<dbReference type="Proteomes" id="UP001583172">
    <property type="component" value="Unassembled WGS sequence"/>
</dbReference>
<dbReference type="InterPro" id="IPR005645">
    <property type="entry name" value="FSH-like_dom"/>
</dbReference>
<keyword evidence="1" id="KW-0378">Hydrolase</keyword>
<evidence type="ECO:0000313" key="3">
    <source>
        <dbReference type="EMBL" id="KAL1841852.1"/>
    </source>
</evidence>
<dbReference type="InterPro" id="IPR050593">
    <property type="entry name" value="LovG"/>
</dbReference>
<dbReference type="SUPFAM" id="SSF53474">
    <property type="entry name" value="alpha/beta-Hydrolases"/>
    <property type="match status" value="1"/>
</dbReference>
<dbReference type="PANTHER" id="PTHR48070">
    <property type="entry name" value="ESTERASE OVCA2"/>
    <property type="match status" value="1"/>
</dbReference>
<feature type="domain" description="Serine hydrolase" evidence="2">
    <location>
        <begin position="6"/>
        <end position="278"/>
    </location>
</feature>
<keyword evidence="4" id="KW-1185">Reference proteome</keyword>